<evidence type="ECO:0000256" key="1">
    <source>
        <dbReference type="SAM" id="Phobius"/>
    </source>
</evidence>
<keyword evidence="1" id="KW-1133">Transmembrane helix</keyword>
<accession>A0ABS7IB96</accession>
<organism evidence="3 4">
    <name type="scientific">Bartonella raoultii</name>
    <dbReference type="NCBI Taxonomy" id="1457020"/>
    <lineage>
        <taxon>Bacteria</taxon>
        <taxon>Pseudomonadati</taxon>
        <taxon>Pseudomonadota</taxon>
        <taxon>Alphaproteobacteria</taxon>
        <taxon>Hyphomicrobiales</taxon>
        <taxon>Bartonellaceae</taxon>
        <taxon>Bartonella</taxon>
    </lineage>
</organism>
<evidence type="ECO:0000313" key="3">
    <source>
        <dbReference type="EMBL" id="MBX4336381.1"/>
    </source>
</evidence>
<dbReference type="EMBL" id="JAIFRO010000007">
    <property type="protein sequence ID" value="MBX4336381.1"/>
    <property type="molecule type" value="Genomic_DNA"/>
</dbReference>
<feature type="transmembrane region" description="Helical" evidence="1">
    <location>
        <begin position="101"/>
        <end position="123"/>
    </location>
</feature>
<evidence type="ECO:0000313" key="4">
    <source>
        <dbReference type="Proteomes" id="UP000746918"/>
    </source>
</evidence>
<reference evidence="3 4" key="1">
    <citation type="submission" date="2021-08" db="EMBL/GenBank/DDBJ databases">
        <title>Bartonella raoulti 094 sp. nov.</title>
        <authorList>
            <person name="Zgheib R."/>
            <person name="Hammoud A."/>
        </authorList>
    </citation>
    <scope>NUCLEOTIDE SEQUENCE [LARGE SCALE GENOMIC DNA]</scope>
    <source>
        <strain evidence="3 4">094</strain>
    </source>
</reference>
<name>A0ABS7IB96_9HYPH</name>
<dbReference type="RefSeq" id="WP_220717709.1">
    <property type="nucleotide sequence ID" value="NZ_JAIFRO010000007.1"/>
</dbReference>
<comment type="caution">
    <text evidence="3">The sequence shown here is derived from an EMBL/GenBank/DDBJ whole genome shotgun (WGS) entry which is preliminary data.</text>
</comment>
<keyword evidence="1" id="KW-0812">Transmembrane</keyword>
<protein>
    <submittedName>
        <fullName evidence="3">Uncharacterized protein</fullName>
    </submittedName>
</protein>
<feature type="transmembrane region" description="Helical" evidence="1">
    <location>
        <begin position="130"/>
        <end position="150"/>
    </location>
</feature>
<gene>
    <name evidence="3" type="ORF">K3248_07240</name>
</gene>
<keyword evidence="1" id="KW-0472">Membrane</keyword>
<evidence type="ECO:0000256" key="2">
    <source>
        <dbReference type="SAM" id="SignalP"/>
    </source>
</evidence>
<feature type="chain" id="PRO_5046744841" evidence="2">
    <location>
        <begin position="24"/>
        <end position="151"/>
    </location>
</feature>
<keyword evidence="4" id="KW-1185">Reference proteome</keyword>
<feature type="signal peptide" evidence="2">
    <location>
        <begin position="1"/>
        <end position="23"/>
    </location>
</feature>
<dbReference type="Proteomes" id="UP000746918">
    <property type="component" value="Unassembled WGS sequence"/>
</dbReference>
<keyword evidence="2" id="KW-0732">Signal</keyword>
<proteinExistence type="predicted"/>
<sequence>MFKRFILLTIAISTLLFANYANSEQSKIDEEPFPDLGPNIEVIRRIPDDEFKRMQRESLPYLGPNIEVIRRIPDDEYERLTNNHTQVQIEKNRFENTIIEWFVIGFVMTIIIAIMSILISLLWRFKFKISAYLFGIVTLLSVIAVPFIFYL</sequence>